<feature type="chain" id="PRO_5027094983" evidence="1">
    <location>
        <begin position="24"/>
        <end position="104"/>
    </location>
</feature>
<sequence length="104" mass="11356">MKTIMRTTLLACMLLAALQFAQASPRPSVSAALTETKATNSLSATCIVQILSQFFEEMKYLVYICVEEAKEDPSLPFIIKFPICAVIAGGADFVRIAMDVSEKC</sequence>
<evidence type="ECO:0000313" key="3">
    <source>
        <dbReference type="RefSeq" id="XP_026271641.1"/>
    </source>
</evidence>
<name>A0A6J1RYI3_FRAOC</name>
<organism evidence="2 3">
    <name type="scientific">Frankliniella occidentalis</name>
    <name type="common">Western flower thrips</name>
    <name type="synonym">Euthrips occidentalis</name>
    <dbReference type="NCBI Taxonomy" id="133901"/>
    <lineage>
        <taxon>Eukaryota</taxon>
        <taxon>Metazoa</taxon>
        <taxon>Ecdysozoa</taxon>
        <taxon>Arthropoda</taxon>
        <taxon>Hexapoda</taxon>
        <taxon>Insecta</taxon>
        <taxon>Pterygota</taxon>
        <taxon>Neoptera</taxon>
        <taxon>Paraneoptera</taxon>
        <taxon>Thysanoptera</taxon>
        <taxon>Terebrantia</taxon>
        <taxon>Thripoidea</taxon>
        <taxon>Thripidae</taxon>
        <taxon>Frankliniella</taxon>
    </lineage>
</organism>
<proteinExistence type="predicted"/>
<feature type="signal peptide" evidence="1">
    <location>
        <begin position="1"/>
        <end position="23"/>
    </location>
</feature>
<evidence type="ECO:0000256" key="1">
    <source>
        <dbReference type="SAM" id="SignalP"/>
    </source>
</evidence>
<protein>
    <submittedName>
        <fullName evidence="3">Uncharacterized protein LOC113201893</fullName>
    </submittedName>
</protein>
<keyword evidence="2" id="KW-1185">Reference proteome</keyword>
<keyword evidence="1" id="KW-0732">Signal</keyword>
<accession>A0A6J1RYI3</accession>
<dbReference type="KEGG" id="foc:113201893"/>
<gene>
    <name evidence="3" type="primary">LOC113201893</name>
</gene>
<dbReference type="Proteomes" id="UP000504606">
    <property type="component" value="Unplaced"/>
</dbReference>
<dbReference type="GeneID" id="113201893"/>
<evidence type="ECO:0000313" key="2">
    <source>
        <dbReference type="Proteomes" id="UP000504606"/>
    </source>
</evidence>
<dbReference type="RefSeq" id="XP_026271641.1">
    <property type="nucleotide sequence ID" value="XM_026415856.2"/>
</dbReference>
<reference evidence="3" key="1">
    <citation type="submission" date="2025-08" db="UniProtKB">
        <authorList>
            <consortium name="RefSeq"/>
        </authorList>
    </citation>
    <scope>IDENTIFICATION</scope>
    <source>
        <tissue evidence="3">Whole organism</tissue>
    </source>
</reference>
<dbReference type="AlphaFoldDB" id="A0A6J1RYI3"/>